<name>A0AAD6YYY2_9AGAR</name>
<protein>
    <submittedName>
        <fullName evidence="2">Uncharacterized protein</fullName>
    </submittedName>
</protein>
<evidence type="ECO:0000313" key="2">
    <source>
        <dbReference type="EMBL" id="KAJ7301951.1"/>
    </source>
</evidence>
<evidence type="ECO:0000256" key="1">
    <source>
        <dbReference type="SAM" id="MobiDB-lite"/>
    </source>
</evidence>
<dbReference type="AlphaFoldDB" id="A0AAD6YYY2"/>
<evidence type="ECO:0000313" key="3">
    <source>
        <dbReference type="Proteomes" id="UP001218218"/>
    </source>
</evidence>
<organism evidence="2 3">
    <name type="scientific">Mycena albidolilacea</name>
    <dbReference type="NCBI Taxonomy" id="1033008"/>
    <lineage>
        <taxon>Eukaryota</taxon>
        <taxon>Fungi</taxon>
        <taxon>Dikarya</taxon>
        <taxon>Basidiomycota</taxon>
        <taxon>Agaricomycotina</taxon>
        <taxon>Agaricomycetes</taxon>
        <taxon>Agaricomycetidae</taxon>
        <taxon>Agaricales</taxon>
        <taxon>Marasmiineae</taxon>
        <taxon>Mycenaceae</taxon>
        <taxon>Mycena</taxon>
    </lineage>
</organism>
<keyword evidence="3" id="KW-1185">Reference proteome</keyword>
<proteinExistence type="predicted"/>
<gene>
    <name evidence="2" type="ORF">DFH08DRAFT_827055</name>
</gene>
<dbReference type="Proteomes" id="UP001218218">
    <property type="component" value="Unassembled WGS sequence"/>
</dbReference>
<feature type="region of interest" description="Disordered" evidence="1">
    <location>
        <begin position="222"/>
        <end position="244"/>
    </location>
</feature>
<accession>A0AAD6YYY2</accession>
<dbReference type="EMBL" id="JARIHO010000123">
    <property type="protein sequence ID" value="KAJ7301951.1"/>
    <property type="molecule type" value="Genomic_DNA"/>
</dbReference>
<comment type="caution">
    <text evidence="2">The sequence shown here is derived from an EMBL/GenBank/DDBJ whole genome shotgun (WGS) entry which is preliminary data.</text>
</comment>
<sequence>MCLQRNGRRNGGFIVPGDERELAVCCTFYPCDNLRPEGSELQYECPPGVRTVERPVSSRIEEIQSPKARVEPATGGCCWHAIRLLAQCIASWYKHYTQEDGKNIVDNTSTQTHASATLPGRYELDQDEARSDKNIGIFVRPGTKEAEESSPTPSLRTIMPSGRDARGENEGKQKIRFVRSESEEADVPACRDSMDSGGTNHRLMQCSPRGAHRFGVIVGANDGHESEPGASKNEENRFGACRSRDEEDGLSIAKVSISLSARVQRFRAADTSFTHGRWRWIHA</sequence>
<reference evidence="2" key="1">
    <citation type="submission" date="2023-03" db="EMBL/GenBank/DDBJ databases">
        <title>Massive genome expansion in bonnet fungi (Mycena s.s.) driven by repeated elements and novel gene families across ecological guilds.</title>
        <authorList>
            <consortium name="Lawrence Berkeley National Laboratory"/>
            <person name="Harder C.B."/>
            <person name="Miyauchi S."/>
            <person name="Viragh M."/>
            <person name="Kuo A."/>
            <person name="Thoen E."/>
            <person name="Andreopoulos B."/>
            <person name="Lu D."/>
            <person name="Skrede I."/>
            <person name="Drula E."/>
            <person name="Henrissat B."/>
            <person name="Morin E."/>
            <person name="Kohler A."/>
            <person name="Barry K."/>
            <person name="LaButti K."/>
            <person name="Morin E."/>
            <person name="Salamov A."/>
            <person name="Lipzen A."/>
            <person name="Mereny Z."/>
            <person name="Hegedus B."/>
            <person name="Baldrian P."/>
            <person name="Stursova M."/>
            <person name="Weitz H."/>
            <person name="Taylor A."/>
            <person name="Grigoriev I.V."/>
            <person name="Nagy L.G."/>
            <person name="Martin F."/>
            <person name="Kauserud H."/>
        </authorList>
    </citation>
    <scope>NUCLEOTIDE SEQUENCE</scope>
    <source>
        <strain evidence="2">CBHHK002</strain>
    </source>
</reference>
<feature type="region of interest" description="Disordered" evidence="1">
    <location>
        <begin position="142"/>
        <end position="171"/>
    </location>
</feature>